<name>A0ABT3QAF4_9PROT</name>
<feature type="region of interest" description="Disordered" evidence="1">
    <location>
        <begin position="86"/>
        <end position="155"/>
    </location>
</feature>
<sequence length="155" mass="16922">MAKTTRRSAVNLTMSVEELTADLAQEHEEWLSRKPQTVYDLVKQIHEPLLKMKQDGRTDSEICDMLTKRGIEISAGTFATYMKRIAKETRGGASRRPTRKPKPDSDAAADKVAASNSNDSRTSKPARPTSDSAPAEAASPSMSGFTSRKPPSLDA</sequence>
<organism evidence="2 3">
    <name type="scientific">Acetobacter farinalis</name>
    <dbReference type="NCBI Taxonomy" id="1260984"/>
    <lineage>
        <taxon>Bacteria</taxon>
        <taxon>Pseudomonadati</taxon>
        <taxon>Pseudomonadota</taxon>
        <taxon>Alphaproteobacteria</taxon>
        <taxon>Acetobacterales</taxon>
        <taxon>Acetobacteraceae</taxon>
        <taxon>Acetobacter</taxon>
    </lineage>
</organism>
<evidence type="ECO:0000313" key="3">
    <source>
        <dbReference type="Proteomes" id="UP001526446"/>
    </source>
</evidence>
<dbReference type="EMBL" id="JAPIUX010000035">
    <property type="protein sequence ID" value="MCX2562267.1"/>
    <property type="molecule type" value="Genomic_DNA"/>
</dbReference>
<reference evidence="2 3" key="1">
    <citation type="submission" date="2022-11" db="EMBL/GenBank/DDBJ databases">
        <title>Genome sequencing of Acetobacter type strain.</title>
        <authorList>
            <person name="Heo J."/>
            <person name="Lee D."/>
            <person name="Han B.-H."/>
            <person name="Hong S.-B."/>
            <person name="Kwon S.-W."/>
        </authorList>
    </citation>
    <scope>NUCLEOTIDE SEQUENCE [LARGE SCALE GENOMIC DNA]</scope>
    <source>
        <strain evidence="2 3">KACC 21251</strain>
    </source>
</reference>
<comment type="caution">
    <text evidence="2">The sequence shown here is derived from an EMBL/GenBank/DDBJ whole genome shotgun (WGS) entry which is preliminary data.</text>
</comment>
<accession>A0ABT3QAF4</accession>
<evidence type="ECO:0000313" key="2">
    <source>
        <dbReference type="EMBL" id="MCX2562267.1"/>
    </source>
</evidence>
<proteinExistence type="predicted"/>
<feature type="compositionally biased region" description="Low complexity" evidence="1">
    <location>
        <begin position="128"/>
        <end position="143"/>
    </location>
</feature>
<evidence type="ECO:0000256" key="1">
    <source>
        <dbReference type="SAM" id="MobiDB-lite"/>
    </source>
</evidence>
<gene>
    <name evidence="2" type="ORF">OQ252_12805</name>
</gene>
<dbReference type="RefSeq" id="WP_166123659.1">
    <property type="nucleotide sequence ID" value="NZ_JAPIUX010000035.1"/>
</dbReference>
<protein>
    <submittedName>
        <fullName evidence="2">Uncharacterized protein</fullName>
    </submittedName>
</protein>
<dbReference type="Proteomes" id="UP001526446">
    <property type="component" value="Unassembled WGS sequence"/>
</dbReference>
<feature type="compositionally biased region" description="Low complexity" evidence="1">
    <location>
        <begin position="110"/>
        <end position="120"/>
    </location>
</feature>
<keyword evidence="3" id="KW-1185">Reference proteome</keyword>